<reference evidence="2" key="1">
    <citation type="submission" date="2020-07" db="EMBL/GenBank/DDBJ databases">
        <title>Huge and variable diversity of episymbiotic CPR bacteria and DPANN archaea in groundwater ecosystems.</title>
        <authorList>
            <person name="He C.Y."/>
            <person name="Keren R."/>
            <person name="Whittaker M."/>
            <person name="Farag I.F."/>
            <person name="Doudna J."/>
            <person name="Cate J.H.D."/>
            <person name="Banfield J.F."/>
        </authorList>
    </citation>
    <scope>NUCLEOTIDE SEQUENCE</scope>
    <source>
        <strain evidence="2">NC_groundwater_1664_Pr3_B-0.1um_52_9</strain>
    </source>
</reference>
<feature type="transmembrane region" description="Helical" evidence="1">
    <location>
        <begin position="396"/>
        <end position="417"/>
    </location>
</feature>
<keyword evidence="1" id="KW-0472">Membrane</keyword>
<dbReference type="Proteomes" id="UP000807825">
    <property type="component" value="Unassembled WGS sequence"/>
</dbReference>
<evidence type="ECO:0000313" key="2">
    <source>
        <dbReference type="EMBL" id="MBI5248752.1"/>
    </source>
</evidence>
<protein>
    <submittedName>
        <fullName evidence="2">DUF2029 domain-containing protein</fullName>
    </submittedName>
</protein>
<feature type="transmembrane region" description="Helical" evidence="1">
    <location>
        <begin position="458"/>
        <end position="476"/>
    </location>
</feature>
<accession>A0A9D6V417</accession>
<organism evidence="2 3">
    <name type="scientific">Desulfomonile tiedjei</name>
    <dbReference type="NCBI Taxonomy" id="2358"/>
    <lineage>
        <taxon>Bacteria</taxon>
        <taxon>Pseudomonadati</taxon>
        <taxon>Thermodesulfobacteriota</taxon>
        <taxon>Desulfomonilia</taxon>
        <taxon>Desulfomonilales</taxon>
        <taxon>Desulfomonilaceae</taxon>
        <taxon>Desulfomonile</taxon>
    </lineage>
</organism>
<evidence type="ECO:0000256" key="1">
    <source>
        <dbReference type="SAM" id="Phobius"/>
    </source>
</evidence>
<feature type="transmembrane region" description="Helical" evidence="1">
    <location>
        <begin position="429"/>
        <end position="446"/>
    </location>
</feature>
<feature type="transmembrane region" description="Helical" evidence="1">
    <location>
        <begin position="270"/>
        <end position="292"/>
    </location>
</feature>
<sequence length="487" mass="54793">MSDKQNRRMMSVLRFAAPSTSPRLFWGITGLMLVGCHAALAWLSPEFQYDRPLSEEPVTALVALSLAAGAVFLIAVWRAAFSRTTAKTVLPWIICVGIFLRGTMFVSTPMLEHDYYRYLWDGAVLAQRINPYAYSPKQAIEATDSIPDALVRLAQESDNVIARVSFPELRTIYPPVAQVTFAAAYLLRPWSLWALRTVLALFDAVTLILLLIVLRDLKLSLSLVVIYWWNPLVVREIFNTMHLDVIALPFALAAVVLARKDRQVEAAVTLALAVAAKLWPLVLLPVILRPLLGAPRRLFLSLGAFGLVFAISFLPVYLSGIDDSSGFVAYGRHWEMNDLAYKLISSGVKYVLFSLALDTSSTQVISRILVCLVLAFWTLWLTRTAPLDSKQAWERCLLIIAAVFLLSPTGFPWYFLWVVPFLVINPRPSLLLLNCLLPLYYMVYYCRGLGDPSTFDNLVVWAEYLPFVFVASWELLKSENSFVSRNL</sequence>
<comment type="caution">
    <text evidence="2">The sequence shown here is derived from an EMBL/GenBank/DDBJ whole genome shotgun (WGS) entry which is preliminary data.</text>
</comment>
<dbReference type="Pfam" id="PF26314">
    <property type="entry name" value="MptA_B_family"/>
    <property type="match status" value="1"/>
</dbReference>
<proteinExistence type="predicted"/>
<dbReference type="GO" id="GO:0016758">
    <property type="term" value="F:hexosyltransferase activity"/>
    <property type="evidence" value="ECO:0007669"/>
    <property type="project" value="InterPro"/>
</dbReference>
<keyword evidence="1" id="KW-1133">Transmembrane helix</keyword>
<feature type="transmembrane region" description="Helical" evidence="1">
    <location>
        <begin position="298"/>
        <end position="318"/>
    </location>
</feature>
<gene>
    <name evidence="2" type="ORF">HY912_04590</name>
</gene>
<keyword evidence="1" id="KW-0812">Transmembrane</keyword>
<evidence type="ECO:0000313" key="3">
    <source>
        <dbReference type="Proteomes" id="UP000807825"/>
    </source>
</evidence>
<dbReference type="GO" id="GO:0005886">
    <property type="term" value="C:plasma membrane"/>
    <property type="evidence" value="ECO:0007669"/>
    <property type="project" value="UniProtKB-SubCell"/>
</dbReference>
<feature type="transmembrane region" description="Helical" evidence="1">
    <location>
        <begin position="364"/>
        <end position="384"/>
    </location>
</feature>
<feature type="transmembrane region" description="Helical" evidence="1">
    <location>
        <begin position="89"/>
        <end position="111"/>
    </location>
</feature>
<feature type="transmembrane region" description="Helical" evidence="1">
    <location>
        <begin position="57"/>
        <end position="77"/>
    </location>
</feature>
<name>A0A9D6V417_9BACT</name>
<dbReference type="AlphaFoldDB" id="A0A9D6V417"/>
<dbReference type="EMBL" id="JACRDE010000135">
    <property type="protein sequence ID" value="MBI5248752.1"/>
    <property type="molecule type" value="Genomic_DNA"/>
</dbReference>